<organism evidence="10 11">
    <name type="scientific">Diceros bicornis minor</name>
    <name type="common">South-central black rhinoceros</name>
    <dbReference type="NCBI Taxonomy" id="77932"/>
    <lineage>
        <taxon>Eukaryota</taxon>
        <taxon>Metazoa</taxon>
        <taxon>Chordata</taxon>
        <taxon>Craniata</taxon>
        <taxon>Vertebrata</taxon>
        <taxon>Euteleostomi</taxon>
        <taxon>Mammalia</taxon>
        <taxon>Eutheria</taxon>
        <taxon>Laurasiatheria</taxon>
        <taxon>Perissodactyla</taxon>
        <taxon>Rhinocerotidae</taxon>
        <taxon>Diceros</taxon>
    </lineage>
</organism>
<evidence type="ECO:0000256" key="4">
    <source>
        <dbReference type="ARBA" id="ARBA00023242"/>
    </source>
</evidence>
<comment type="caution">
    <text evidence="10">The sequence shown here is derived from an EMBL/GenBank/DDBJ whole genome shotgun (WGS) entry which is preliminary data.</text>
</comment>
<keyword evidence="11" id="KW-1185">Reference proteome</keyword>
<feature type="region of interest" description="Disordered" evidence="8">
    <location>
        <begin position="514"/>
        <end position="546"/>
    </location>
</feature>
<evidence type="ECO:0000313" key="10">
    <source>
        <dbReference type="EMBL" id="KAF5925579.1"/>
    </source>
</evidence>
<dbReference type="Pfam" id="PF00620">
    <property type="entry name" value="RhoGAP"/>
    <property type="match status" value="1"/>
</dbReference>
<dbReference type="GO" id="GO:0005634">
    <property type="term" value="C:nucleus"/>
    <property type="evidence" value="ECO:0007669"/>
    <property type="project" value="UniProtKB-SubCell"/>
</dbReference>
<dbReference type="Gene3D" id="1.10.555.10">
    <property type="entry name" value="Rho GTPase activation protein"/>
    <property type="match status" value="1"/>
</dbReference>
<dbReference type="SUPFAM" id="SSF48350">
    <property type="entry name" value="GTPase activation domain, GAP"/>
    <property type="match status" value="1"/>
</dbReference>
<dbReference type="AlphaFoldDB" id="A0A7J7FC12"/>
<dbReference type="InterPro" id="IPR008936">
    <property type="entry name" value="Rho_GTPase_activation_prot"/>
</dbReference>
<evidence type="ECO:0000313" key="11">
    <source>
        <dbReference type="Proteomes" id="UP000551758"/>
    </source>
</evidence>
<feature type="compositionally biased region" description="Basic and acidic residues" evidence="8">
    <location>
        <begin position="740"/>
        <end position="751"/>
    </location>
</feature>
<keyword evidence="3" id="KW-0597">Phosphoprotein</keyword>
<evidence type="ECO:0000256" key="7">
    <source>
        <dbReference type="ARBA" id="ARBA00079128"/>
    </source>
</evidence>
<accession>A0A7J7FC12</accession>
<dbReference type="PROSITE" id="PS50238">
    <property type="entry name" value="RHOGAP"/>
    <property type="match status" value="1"/>
</dbReference>
<dbReference type="EMBL" id="JACDTQ010000812">
    <property type="protein sequence ID" value="KAF5925579.1"/>
    <property type="molecule type" value="Genomic_DNA"/>
</dbReference>
<feature type="region of interest" description="Disordered" evidence="8">
    <location>
        <begin position="904"/>
        <end position="932"/>
    </location>
</feature>
<dbReference type="FunFam" id="1.10.555.10:FF:000042">
    <property type="entry name" value="rho GTPase-activating protein 11A isoform X1"/>
    <property type="match status" value="1"/>
</dbReference>
<feature type="compositionally biased region" description="Polar residues" evidence="8">
    <location>
        <begin position="904"/>
        <end position="918"/>
    </location>
</feature>
<feature type="region of interest" description="Disordered" evidence="8">
    <location>
        <begin position="1021"/>
        <end position="1043"/>
    </location>
</feature>
<keyword evidence="4" id="KW-0539">Nucleus</keyword>
<proteinExistence type="predicted"/>
<feature type="region of interest" description="Disordered" evidence="8">
    <location>
        <begin position="719"/>
        <end position="751"/>
    </location>
</feature>
<reference evidence="10 11" key="1">
    <citation type="journal article" date="2020" name="Mol. Biol. Evol.">
        <title>Interspecific Gene Flow and the Evolution of Specialization in Black and White Rhinoceros.</title>
        <authorList>
            <person name="Moodley Y."/>
            <person name="Westbury M.V."/>
            <person name="Russo I.M."/>
            <person name="Gopalakrishnan S."/>
            <person name="Rakotoarivelo A."/>
            <person name="Olsen R.A."/>
            <person name="Prost S."/>
            <person name="Tunstall T."/>
            <person name="Ryder O.A."/>
            <person name="Dalen L."/>
            <person name="Bruford M.W."/>
        </authorList>
    </citation>
    <scope>NUCLEOTIDE SEQUENCE [LARGE SCALE GENOMIC DNA]</scope>
    <source>
        <strain evidence="10">SBR-YM</strain>
        <tissue evidence="10">Skin</tissue>
    </source>
</reference>
<dbReference type="Proteomes" id="UP000551758">
    <property type="component" value="Unassembled WGS sequence"/>
</dbReference>
<feature type="compositionally biased region" description="Basic and acidic residues" evidence="8">
    <location>
        <begin position="719"/>
        <end position="732"/>
    </location>
</feature>
<dbReference type="CDD" id="cd04394">
    <property type="entry name" value="RhoGAP-ARHGAP11A"/>
    <property type="match status" value="1"/>
</dbReference>
<keyword evidence="2" id="KW-0343">GTPase activation</keyword>
<dbReference type="PANTHER" id="PTHR15670">
    <property type="entry name" value="RHO GTPASE ACTIVATING PROTEIN 11A"/>
    <property type="match status" value="1"/>
</dbReference>
<evidence type="ECO:0000256" key="2">
    <source>
        <dbReference type="ARBA" id="ARBA00022468"/>
    </source>
</evidence>
<dbReference type="GO" id="GO:0005096">
    <property type="term" value="F:GTPase activator activity"/>
    <property type="evidence" value="ECO:0007669"/>
    <property type="project" value="UniProtKB-KW"/>
</dbReference>
<feature type="region of interest" description="Disordered" evidence="8">
    <location>
        <begin position="567"/>
        <end position="609"/>
    </location>
</feature>
<evidence type="ECO:0000256" key="3">
    <source>
        <dbReference type="ARBA" id="ARBA00022553"/>
    </source>
</evidence>
<dbReference type="GO" id="GO:0007165">
    <property type="term" value="P:signal transduction"/>
    <property type="evidence" value="ECO:0007669"/>
    <property type="project" value="InterPro"/>
</dbReference>
<feature type="domain" description="Rho-GAP" evidence="9">
    <location>
        <begin position="70"/>
        <end position="260"/>
    </location>
</feature>
<feature type="region of interest" description="Disordered" evidence="8">
    <location>
        <begin position="678"/>
        <end position="704"/>
    </location>
</feature>
<evidence type="ECO:0000256" key="8">
    <source>
        <dbReference type="SAM" id="MobiDB-lite"/>
    </source>
</evidence>
<evidence type="ECO:0000256" key="5">
    <source>
        <dbReference type="ARBA" id="ARBA00055252"/>
    </source>
</evidence>
<evidence type="ECO:0000259" key="9">
    <source>
        <dbReference type="PROSITE" id="PS50238"/>
    </source>
</evidence>
<dbReference type="SMART" id="SM00324">
    <property type="entry name" value="RhoGAP"/>
    <property type="match status" value="1"/>
</dbReference>
<sequence length="1043" mass="116080">TWWRTRVRTQILPRKVGDVSGMWDQRLVRLALSQHLRAAYGIKVKGDRGQCDRRRRETAATEIAGKIFGVPFNALPHSLVPEYGHIPSFLVDACTSLEEHIHTEGLFRKSGSVIRLKALKNKLDHGESCLSSAPPCDIAGLLKQFFRELPEPLLPVDLHEALFKAQQLGTEEKNKATLLLSCLMTDHTIDILRYLFNFLRNVSLRSSENKMDSSNLAVIFAPNLLQTSEGHEKMSANTEKKLRLQAAVVQTFIDYASDIGHVPDFILEKIPAMLGIDGLCATPSLEGFEEGECESPGNCKRKRRQSVGDFVSGALSKLKPNRTPSVTPQQERIAQLSVSPVILTPNAKRKLPVDSSQGFSSKKRKSIKHNFNLELLPSNLFSSSSTPISVHFDASPEGSSQSSLSPVAISGNNLISTDVRRRSKRIASKKVCRVESGKAGCFSPKISRKEKVRRSLRLKFSLGKSSKDVNGCSGVNRCENVGRRLANQQSLKTRIESVKTGLLFSPDIDERLTKKGSKKISKSEENLLTPERLDGTNYRMSWTGPRNSSFQVIDAHEASPIEGNLEVENSSLEPDSTVEKSPVSSYELTPSNVHNNHNNNRSGSSLIGDENDLTTETLVKIQKAFSETGSNLHALINHRQSSVTNVGKVKLNETSSMEHSLEKNLLETNDLTVIESNEHHTNKDENSSSERDFSLHQTQKSDREATIKCYSTQIKMKREESIHSNIPKDHLSNQEFPSDEQIKKQQSPRDKLNTKLKENESMIEENLLKCAASREEAANASSSEQITCNITNLSKPRPVRIVKQQSLVERRDKTVSEGLQRTEHGKVSDHIQWFNKLSLNEPNRAKVKSPLKFQRTPVRQSVRRINSLLEYGRQPIRHELASLSNAASPLIKSVSCDSALSSGIESTKSKDSSISCTKSGPKEQKSIPCEQSNVDAVSKSSMKLISKSFSQIKRHPDSVNASLGSTRVCKQEVISDGQIKIPLDDLTNHNVLKSVVNNNMGFSGINNRILRKPSERERMWYKGSPKNPIGKVQLLPTSKPVDL</sequence>
<dbReference type="InterPro" id="IPR042869">
    <property type="entry name" value="ARHGAP11A/B"/>
</dbReference>
<dbReference type="InterPro" id="IPR000198">
    <property type="entry name" value="RhoGAP_dom"/>
</dbReference>
<feature type="non-terminal residue" evidence="10">
    <location>
        <position position="1"/>
    </location>
</feature>
<evidence type="ECO:0000256" key="6">
    <source>
        <dbReference type="ARBA" id="ARBA00071528"/>
    </source>
</evidence>
<feature type="compositionally biased region" description="Polar residues" evidence="8">
    <location>
        <begin position="582"/>
        <end position="591"/>
    </location>
</feature>
<comment type="subcellular location">
    <subcellularLocation>
        <location evidence="1">Nucleus</location>
    </subcellularLocation>
</comment>
<protein>
    <recommendedName>
        <fullName evidence="6">Rho GTPase-activating protein 11A</fullName>
    </recommendedName>
    <alternativeName>
        <fullName evidence="7">Rho-type GTPase-activating protein 11A</fullName>
    </alternativeName>
</protein>
<comment type="function">
    <text evidence="5">GTPase activator for the Rho-type GTPases by converting them to an inactive GDP-bound state.</text>
</comment>
<name>A0A7J7FC12_DICBM</name>
<gene>
    <name evidence="10" type="ORF">HPG69_002026</name>
</gene>
<evidence type="ECO:0000256" key="1">
    <source>
        <dbReference type="ARBA" id="ARBA00004123"/>
    </source>
</evidence>
<dbReference type="PANTHER" id="PTHR15670:SF4">
    <property type="entry name" value="RHO GTPASE-ACTIVATING PROTEIN 11A"/>
    <property type="match status" value="1"/>
</dbReference>